<evidence type="ECO:0000313" key="3">
    <source>
        <dbReference type="Proteomes" id="UP000298493"/>
    </source>
</evidence>
<dbReference type="EMBL" id="SNSC02000001">
    <property type="protein sequence ID" value="TID27702.1"/>
    <property type="molecule type" value="Genomic_DNA"/>
</dbReference>
<feature type="compositionally biased region" description="Basic and acidic residues" evidence="1">
    <location>
        <begin position="1"/>
        <end position="31"/>
    </location>
</feature>
<protein>
    <submittedName>
        <fullName evidence="2">Uncharacterized protein</fullName>
    </submittedName>
</protein>
<organism evidence="2 3">
    <name type="scientific">Venturia nashicola</name>
    <dbReference type="NCBI Taxonomy" id="86259"/>
    <lineage>
        <taxon>Eukaryota</taxon>
        <taxon>Fungi</taxon>
        <taxon>Dikarya</taxon>
        <taxon>Ascomycota</taxon>
        <taxon>Pezizomycotina</taxon>
        <taxon>Dothideomycetes</taxon>
        <taxon>Pleosporomycetidae</taxon>
        <taxon>Venturiales</taxon>
        <taxon>Venturiaceae</taxon>
        <taxon>Venturia</taxon>
    </lineage>
</organism>
<keyword evidence="3" id="KW-1185">Reference proteome</keyword>
<feature type="region of interest" description="Disordered" evidence="1">
    <location>
        <begin position="1"/>
        <end position="50"/>
    </location>
</feature>
<dbReference type="AlphaFoldDB" id="A0A4Z1PWY0"/>
<name>A0A4Z1PWY0_9PEZI</name>
<comment type="caution">
    <text evidence="2">The sequence shown here is derived from an EMBL/GenBank/DDBJ whole genome shotgun (WGS) entry which is preliminary data.</text>
</comment>
<reference evidence="2 3" key="1">
    <citation type="submission" date="2019-04" db="EMBL/GenBank/DDBJ databases">
        <title>High contiguity whole genome sequence and gene annotation resource for two Venturia nashicola isolates.</title>
        <authorList>
            <person name="Prokchorchik M."/>
            <person name="Won K."/>
            <person name="Lee Y."/>
            <person name="Choi E.D."/>
            <person name="Segonzac C."/>
            <person name="Sohn K.H."/>
        </authorList>
    </citation>
    <scope>NUCLEOTIDE SEQUENCE [LARGE SCALE GENOMIC DNA]</scope>
    <source>
        <strain evidence="2 3">PRI2</strain>
    </source>
</reference>
<accession>A0A4Z1PWY0</accession>
<feature type="compositionally biased region" description="Polar residues" evidence="1">
    <location>
        <begin position="37"/>
        <end position="46"/>
    </location>
</feature>
<evidence type="ECO:0000256" key="1">
    <source>
        <dbReference type="SAM" id="MobiDB-lite"/>
    </source>
</evidence>
<proteinExistence type="predicted"/>
<sequence length="384" mass="43129">MREAGNKEVDKEVDKKMDKEVDKKMDKEVDQRGGPLCTQTISTPIQNKAPIPSIRPSPIPACPSSQAPLEPLPLFLASLHPTPRLTCTPTPNFLQIATAEVGRAHSRFVLTTTTTKDSAAPVLSFGNGHLIRVVALAETNRTSSLRRQCSFIIEELSGRWSDSDVVVDLHRGTESSPLQAFQAEQVIKSPKSMTTRHHWHEQHSLYNARRTARVNKYGLLVFEAISKRFLRRLLMRFWPRSWNFEAWWVGSKVGSGKSECNTSTPSTSSFRLAITVHGWWKGTVPSEVCRLSSPNQQQTLVIRQLDRYGQCERGLPQVLAMSAPVLVVIDSTTDMNHILYTDLRMRSHGWTTYFPPAQVRGGNGMYTNTRYERGLSEASSPWTG</sequence>
<dbReference type="Proteomes" id="UP000298493">
    <property type="component" value="Unassembled WGS sequence"/>
</dbReference>
<evidence type="ECO:0000313" key="2">
    <source>
        <dbReference type="EMBL" id="TID27702.1"/>
    </source>
</evidence>
<gene>
    <name evidence="2" type="ORF">E6O75_ATG00469</name>
</gene>